<dbReference type="Pfam" id="PF00528">
    <property type="entry name" value="BPD_transp_1"/>
    <property type="match status" value="1"/>
</dbReference>
<evidence type="ECO:0000256" key="1">
    <source>
        <dbReference type="ARBA" id="ARBA00004651"/>
    </source>
</evidence>
<dbReference type="AlphaFoldDB" id="A0A401H9D8"/>
<dbReference type="GO" id="GO:0005886">
    <property type="term" value="C:plasma membrane"/>
    <property type="evidence" value="ECO:0007669"/>
    <property type="project" value="UniProtKB-SubCell"/>
</dbReference>
<dbReference type="Proteomes" id="UP000291213">
    <property type="component" value="Unassembled WGS sequence"/>
</dbReference>
<evidence type="ECO:0000259" key="9">
    <source>
        <dbReference type="PROSITE" id="PS50928"/>
    </source>
</evidence>
<dbReference type="PANTHER" id="PTHR43848">
    <property type="entry name" value="PUTRESCINE TRANSPORT SYSTEM PERMEASE PROTEIN POTI"/>
    <property type="match status" value="1"/>
</dbReference>
<dbReference type="CDD" id="cd06261">
    <property type="entry name" value="TM_PBP2"/>
    <property type="match status" value="1"/>
</dbReference>
<keyword evidence="6 8" id="KW-1133">Transmembrane helix</keyword>
<dbReference type="InterPro" id="IPR035906">
    <property type="entry name" value="MetI-like_sf"/>
</dbReference>
<protein>
    <submittedName>
        <fullName evidence="10">Spermidine/putrescine ABC transporter, permease protein</fullName>
    </submittedName>
</protein>
<evidence type="ECO:0000256" key="6">
    <source>
        <dbReference type="ARBA" id="ARBA00022989"/>
    </source>
</evidence>
<sequence length="267" mass="28258">MPRVTPSRAAAYAILAVMYLPIALLALQSVNSSPYIGVWEGLSLKWYGMMLGDERLHTAAYNSLAIAAASAVSSTLLGVAAGLAVRRQGKVGLVDAIMYPPLVLPEIAEAAALLLFLTALGVDLGLKTVVIGHTAFNIAYVYVVTAPALQRSSSLEDAARTLGATPARTLVTITIPLAAPAIYAGFTLAFILSFTDFIKTLFTRGPGIETIPILLWNRARRPGLSEFSSFSYLAAITMVLLAVSLAAALAYVILSTRLGGRRFRGDT</sequence>
<accession>A0A401H9D8</accession>
<dbReference type="SUPFAM" id="SSF161098">
    <property type="entry name" value="MetI-like"/>
    <property type="match status" value="1"/>
</dbReference>
<keyword evidence="3 8" id="KW-0813">Transport</keyword>
<comment type="subcellular location">
    <subcellularLocation>
        <location evidence="1 8">Cell membrane</location>
        <topology evidence="1 8">Multi-pass membrane protein</topology>
    </subcellularLocation>
</comment>
<dbReference type="EMBL" id="BDMD01000037">
    <property type="protein sequence ID" value="GBF08978.1"/>
    <property type="molecule type" value="Genomic_DNA"/>
</dbReference>
<keyword evidence="4" id="KW-1003">Cell membrane</keyword>
<keyword evidence="7 8" id="KW-0472">Membrane</keyword>
<evidence type="ECO:0000256" key="8">
    <source>
        <dbReference type="RuleBase" id="RU363032"/>
    </source>
</evidence>
<keyword evidence="5 8" id="KW-0812">Transmembrane</keyword>
<evidence type="ECO:0000256" key="7">
    <source>
        <dbReference type="ARBA" id="ARBA00023136"/>
    </source>
</evidence>
<evidence type="ECO:0000256" key="4">
    <source>
        <dbReference type="ARBA" id="ARBA00022475"/>
    </source>
</evidence>
<dbReference type="InterPro" id="IPR000515">
    <property type="entry name" value="MetI-like"/>
</dbReference>
<proteinExistence type="inferred from homology"/>
<dbReference type="GO" id="GO:0055085">
    <property type="term" value="P:transmembrane transport"/>
    <property type="evidence" value="ECO:0007669"/>
    <property type="project" value="InterPro"/>
</dbReference>
<organism evidence="10 11">
    <name type="scientific">Aeropyrum pernix</name>
    <dbReference type="NCBI Taxonomy" id="56636"/>
    <lineage>
        <taxon>Archaea</taxon>
        <taxon>Thermoproteota</taxon>
        <taxon>Thermoprotei</taxon>
        <taxon>Desulfurococcales</taxon>
        <taxon>Desulfurococcaceae</taxon>
        <taxon>Aeropyrum</taxon>
    </lineage>
</organism>
<feature type="transmembrane region" description="Helical" evidence="8">
    <location>
        <begin position="59"/>
        <end position="85"/>
    </location>
</feature>
<evidence type="ECO:0000313" key="11">
    <source>
        <dbReference type="Proteomes" id="UP000291213"/>
    </source>
</evidence>
<feature type="transmembrane region" description="Helical" evidence="8">
    <location>
        <begin position="97"/>
        <end position="122"/>
    </location>
</feature>
<evidence type="ECO:0000256" key="3">
    <source>
        <dbReference type="ARBA" id="ARBA00022448"/>
    </source>
</evidence>
<comment type="similarity">
    <text evidence="2">Belongs to the binding-protein-dependent transport system permease family. CysTW subfamily.</text>
</comment>
<feature type="domain" description="ABC transmembrane type-1" evidence="9">
    <location>
        <begin position="60"/>
        <end position="251"/>
    </location>
</feature>
<dbReference type="PROSITE" id="PS50928">
    <property type="entry name" value="ABC_TM1"/>
    <property type="match status" value="1"/>
</dbReference>
<evidence type="ECO:0000256" key="2">
    <source>
        <dbReference type="ARBA" id="ARBA00007069"/>
    </source>
</evidence>
<feature type="transmembrane region" description="Helical" evidence="8">
    <location>
        <begin position="230"/>
        <end position="254"/>
    </location>
</feature>
<dbReference type="Gene3D" id="1.10.3720.10">
    <property type="entry name" value="MetI-like"/>
    <property type="match status" value="1"/>
</dbReference>
<dbReference type="OrthoDB" id="11163at2157"/>
<evidence type="ECO:0000313" key="10">
    <source>
        <dbReference type="EMBL" id="GBF08978.1"/>
    </source>
</evidence>
<dbReference type="InterPro" id="IPR051789">
    <property type="entry name" value="Bact_Polyamine_Transport"/>
</dbReference>
<name>A0A401H9D8_AERPX</name>
<comment type="caution">
    <text evidence="10">The sequence shown here is derived from an EMBL/GenBank/DDBJ whole genome shotgun (WGS) entry which is preliminary data.</text>
</comment>
<dbReference type="RefSeq" id="WP_131159992.1">
    <property type="nucleotide sequence ID" value="NZ_BDMD01000037.1"/>
</dbReference>
<gene>
    <name evidence="10" type="ORF">apy_07030</name>
</gene>
<reference evidence="10 11" key="1">
    <citation type="submission" date="2017-02" db="EMBL/GenBank/DDBJ databases">
        <title>isolation and characterization of a novel temperate virus Aeropyrum globular virus 1 infecting hyperthermophilic archaeon Aeropyrum.</title>
        <authorList>
            <person name="Yumiya M."/>
            <person name="Yoshida T."/>
            <person name="Sako Y."/>
        </authorList>
    </citation>
    <scope>NUCLEOTIDE SEQUENCE [LARGE SCALE GENOMIC DNA]</scope>
    <source>
        <strain evidence="10 11">YK1-12-2013</strain>
    </source>
</reference>
<dbReference type="PANTHER" id="PTHR43848:SF2">
    <property type="entry name" value="PUTRESCINE TRANSPORT SYSTEM PERMEASE PROTEIN POTI"/>
    <property type="match status" value="1"/>
</dbReference>
<evidence type="ECO:0000256" key="5">
    <source>
        <dbReference type="ARBA" id="ARBA00022692"/>
    </source>
</evidence>
<feature type="transmembrane region" description="Helical" evidence="8">
    <location>
        <begin position="128"/>
        <end position="149"/>
    </location>
</feature>
<feature type="transmembrane region" description="Helical" evidence="8">
    <location>
        <begin position="170"/>
        <end position="194"/>
    </location>
</feature>